<dbReference type="Proteomes" id="UP000707138">
    <property type="component" value="Unassembled WGS sequence"/>
</dbReference>
<keyword evidence="4" id="KW-1185">Reference proteome</keyword>
<evidence type="ECO:0000313" key="3">
    <source>
        <dbReference type="EMBL" id="MBM6913719.1"/>
    </source>
</evidence>
<reference evidence="3 4" key="1">
    <citation type="journal article" date="2021" name="Sci. Rep.">
        <title>The distribution of antibiotic resistance genes in chicken gut microbiota commensals.</title>
        <authorList>
            <person name="Juricova H."/>
            <person name="Matiasovicova J."/>
            <person name="Kubasova T."/>
            <person name="Cejkova D."/>
            <person name="Rychlik I."/>
        </authorList>
    </citation>
    <scope>NUCLEOTIDE SEQUENCE [LARGE SCALE GENOMIC DNA]</scope>
    <source>
        <strain evidence="3 4">An537</strain>
    </source>
</reference>
<dbReference type="InterPro" id="IPR036412">
    <property type="entry name" value="HAD-like_sf"/>
</dbReference>
<comment type="similarity">
    <text evidence="1">Belongs to the HAD-like hydrolase superfamily. SerB family.</text>
</comment>
<gene>
    <name evidence="3" type="ORF">H6A01_10420</name>
</gene>
<accession>A0ABS2GHT4</accession>
<dbReference type="SUPFAM" id="SSF56784">
    <property type="entry name" value="HAD-like"/>
    <property type="match status" value="1"/>
</dbReference>
<protein>
    <submittedName>
        <fullName evidence="3">Haloacid dehalogenase-like hydrolase</fullName>
    </submittedName>
</protein>
<evidence type="ECO:0000256" key="1">
    <source>
        <dbReference type="ARBA" id="ARBA00009184"/>
    </source>
</evidence>
<dbReference type="Gene3D" id="1.20.1440.320">
    <property type="match status" value="1"/>
</dbReference>
<dbReference type="InterPro" id="IPR050582">
    <property type="entry name" value="HAD-like_SerB"/>
</dbReference>
<dbReference type="InterPro" id="IPR023214">
    <property type="entry name" value="HAD_sf"/>
</dbReference>
<proteinExistence type="inferred from homology"/>
<feature type="signal peptide" evidence="2">
    <location>
        <begin position="1"/>
        <end position="26"/>
    </location>
</feature>
<comment type="caution">
    <text evidence="3">The sequence shown here is derived from an EMBL/GenBank/DDBJ whole genome shotgun (WGS) entry which is preliminary data.</text>
</comment>
<sequence>MNKKGWKKYVGIVCAASILSWAPAFTAVNVHAQVPTITQSMQYQPSWESNVNKGINDFIAMYGDKSPNYANTVKPYAVFDFDNTTAMLDIEEQLAIWQLDRLAFAISPDNMKNVLLTGIPKDKLNAVYGADDGSGKEVKILDAITDAANDYKVLYEKGWVTTKGMQPTAEMKASPEYQDFKAKMRWLYTAIGDTMDSSVSYPWVTYWFTGMTPSEVYNLAKESHLYYGDQTKGQTWSKGSYSSPKNLSTKAGPVTVSYKNGITVTPQMVELYRSLNANGIDTWVNSASHLDVVKAAVDAFNIPGVDGIVAMTNKLDKAGRYINEYNYDLHDQTQGKGKSTTINKVIAPLYQGHGPALAAMDSQGDFNFATEFKDTKIVLIFNRQRKDDAAIVAGIAEYQKKHHIDLAAANKNGDSLFLLQGRNENNGTYWDSDQTLLLGKKDTAYLSPKALKVEHELNLGKSISDVIQDNKKDKEHTGYKTR</sequence>
<keyword evidence="2" id="KW-0732">Signal</keyword>
<name>A0ABS2GHT4_9FIRM</name>
<organism evidence="3 4">
    <name type="scientific">Veillonella magna</name>
    <dbReference type="NCBI Taxonomy" id="464322"/>
    <lineage>
        <taxon>Bacteria</taxon>
        <taxon>Bacillati</taxon>
        <taxon>Bacillota</taxon>
        <taxon>Negativicutes</taxon>
        <taxon>Veillonellales</taxon>
        <taxon>Veillonellaceae</taxon>
        <taxon>Veillonella</taxon>
    </lineage>
</organism>
<evidence type="ECO:0000313" key="4">
    <source>
        <dbReference type="Proteomes" id="UP000707138"/>
    </source>
</evidence>
<dbReference type="RefSeq" id="WP_205088558.1">
    <property type="nucleotide sequence ID" value="NZ_JACJLA010000038.1"/>
</dbReference>
<dbReference type="EMBL" id="JACJLA010000038">
    <property type="protein sequence ID" value="MBM6913719.1"/>
    <property type="molecule type" value="Genomic_DNA"/>
</dbReference>
<evidence type="ECO:0000256" key="2">
    <source>
        <dbReference type="SAM" id="SignalP"/>
    </source>
</evidence>
<dbReference type="PANTHER" id="PTHR43344">
    <property type="entry name" value="PHOSPHOSERINE PHOSPHATASE"/>
    <property type="match status" value="1"/>
</dbReference>
<feature type="chain" id="PRO_5045756009" evidence="2">
    <location>
        <begin position="27"/>
        <end position="482"/>
    </location>
</feature>
<dbReference type="Gene3D" id="3.40.50.1000">
    <property type="entry name" value="HAD superfamily/HAD-like"/>
    <property type="match status" value="1"/>
</dbReference>